<accession>A0A7M2TD42</accession>
<reference evidence="1 2" key="1">
    <citation type="submission" date="2020-10" db="EMBL/GenBank/DDBJ databases">
        <title>Streptomyces chromofuscus complate genome analysis.</title>
        <authorList>
            <person name="Anwar N."/>
        </authorList>
    </citation>
    <scope>NUCLEOTIDE SEQUENCE [LARGE SCALE GENOMIC DNA]</scope>
    <source>
        <strain evidence="1 2">DSM 40273</strain>
    </source>
</reference>
<sequence>MDDRPTPGALAPNRHSVLEDALALFEADLNADDPTRRQAAQLTNLCVQVFQEYATLMQEADQHLPKEARDRIIPEHMERSIEGLSRLAEILGVDLD</sequence>
<dbReference type="RefSeq" id="WP_143655869.1">
    <property type="nucleotide sequence ID" value="NZ_BMTA01000008.1"/>
</dbReference>
<evidence type="ECO:0000313" key="1">
    <source>
        <dbReference type="EMBL" id="QOV46657.1"/>
    </source>
</evidence>
<proteinExistence type="predicted"/>
<dbReference type="AlphaFoldDB" id="A0A7M2TD42"/>
<evidence type="ECO:0000313" key="2">
    <source>
        <dbReference type="Proteomes" id="UP000594008"/>
    </source>
</evidence>
<dbReference type="Proteomes" id="UP000594008">
    <property type="component" value="Chromosome"/>
</dbReference>
<gene>
    <name evidence="1" type="ORF">IPT68_12600</name>
</gene>
<protein>
    <submittedName>
        <fullName evidence="1">Uncharacterized protein</fullName>
    </submittedName>
</protein>
<keyword evidence="2" id="KW-1185">Reference proteome</keyword>
<dbReference type="EMBL" id="CP063374">
    <property type="protein sequence ID" value="QOV46657.1"/>
    <property type="molecule type" value="Genomic_DNA"/>
</dbReference>
<organism evidence="1 2">
    <name type="scientific">Streptomyces chromofuscus</name>
    <dbReference type="NCBI Taxonomy" id="42881"/>
    <lineage>
        <taxon>Bacteria</taxon>
        <taxon>Bacillati</taxon>
        <taxon>Actinomycetota</taxon>
        <taxon>Actinomycetes</taxon>
        <taxon>Kitasatosporales</taxon>
        <taxon>Streptomycetaceae</taxon>
        <taxon>Streptomyces</taxon>
    </lineage>
</organism>
<name>A0A7M2TD42_STRCW</name>
<dbReference type="KEGG" id="schf:IPT68_12600"/>